<reference evidence="4" key="1">
    <citation type="submission" date="2015-07" db="EMBL/GenBank/DDBJ databases">
        <title>Nocardia seriolae U-1 whole genome shotgun sequence.</title>
        <authorList>
            <person name="Imajoh M."/>
            <person name="Fukumoto Y."/>
            <person name="Sukeda M."/>
            <person name="Yamane J."/>
            <person name="Yamasaki K."/>
            <person name="Shimizu M."/>
            <person name="Ohnishi K."/>
            <person name="Oshima S."/>
        </authorList>
    </citation>
    <scope>NUCLEOTIDE SEQUENCE [LARGE SCALE GENOMIC DNA]</scope>
    <source>
        <strain evidence="4">U-1</strain>
    </source>
</reference>
<accession>A0ABC9Z2W7</accession>
<evidence type="ECO:0000313" key="4">
    <source>
        <dbReference type="Proteomes" id="UP000037179"/>
    </source>
</evidence>
<organism evidence="3 4">
    <name type="scientific">Nocardia seriolae</name>
    <dbReference type="NCBI Taxonomy" id="37332"/>
    <lineage>
        <taxon>Bacteria</taxon>
        <taxon>Bacillati</taxon>
        <taxon>Actinomycetota</taxon>
        <taxon>Actinomycetes</taxon>
        <taxon>Mycobacteriales</taxon>
        <taxon>Nocardiaceae</taxon>
        <taxon>Nocardia</taxon>
    </lineage>
</organism>
<dbReference type="AlphaFoldDB" id="A0ABC9Z2W7"/>
<evidence type="ECO:0000313" key="5">
    <source>
        <dbReference type="Proteomes" id="UP000180166"/>
    </source>
</evidence>
<evidence type="ECO:0000313" key="2">
    <source>
        <dbReference type="EMBL" id="APA96871.1"/>
    </source>
</evidence>
<keyword evidence="1" id="KW-0732">Signal</keyword>
<sequence>MIDTHTMVRKPLACMAIAGTLFATAAGIAAAEPTATGPQQSGTGASPHVVVTYDYNGYPTYDYVYTDPAPQPAAVPGGGNRLGSGASDRTCVPVLRPDGSGWTVCRPNIALCQ</sequence>
<evidence type="ECO:0000313" key="3">
    <source>
        <dbReference type="EMBL" id="GAP31940.1"/>
    </source>
</evidence>
<reference evidence="2 5" key="3">
    <citation type="submission" date="2016-10" db="EMBL/GenBank/DDBJ databases">
        <title>Genome sequence of Nocardia seriolae strain EM150506, isolated from Anguila japonica.</title>
        <authorList>
            <person name="Han H.-J."/>
        </authorList>
    </citation>
    <scope>NUCLEOTIDE SEQUENCE [LARGE SCALE GENOMIC DNA]</scope>
    <source>
        <strain evidence="2 5">EM150506</strain>
    </source>
</reference>
<dbReference type="RefSeq" id="WP_143161407.1">
    <property type="nucleotide sequence ID" value="NZ_AP028459.1"/>
</dbReference>
<dbReference type="KEGG" id="nsr:NS506_02811"/>
<protein>
    <submittedName>
        <fullName evidence="3">Uncharacterized protein</fullName>
    </submittedName>
</protein>
<feature type="chain" id="PRO_5044722428" evidence="1">
    <location>
        <begin position="26"/>
        <end position="113"/>
    </location>
</feature>
<keyword evidence="4" id="KW-1185">Reference proteome</keyword>
<dbReference type="EMBL" id="BBYQ01000134">
    <property type="protein sequence ID" value="GAP31940.1"/>
    <property type="molecule type" value="Genomic_DNA"/>
</dbReference>
<dbReference type="GeneID" id="93369508"/>
<reference evidence="3 4" key="2">
    <citation type="journal article" date="2016" name="Genome Announc.">
        <title>Draft Genome Sequence of Erythromycin- and Oxytetracycline-Sensitive Nocardia seriolae Strain U-1 (NBRC 110359).</title>
        <authorList>
            <person name="Imajoh M."/>
            <person name="Sukeda M."/>
            <person name="Shimizu M."/>
            <person name="Yamane J."/>
            <person name="Ohnishi K."/>
            <person name="Oshima S."/>
        </authorList>
    </citation>
    <scope>NUCLEOTIDE SEQUENCE [LARGE SCALE GENOMIC DNA]</scope>
    <source>
        <strain evidence="3 4">U-1</strain>
    </source>
</reference>
<dbReference type="Proteomes" id="UP000037179">
    <property type="component" value="Unassembled WGS sequence"/>
</dbReference>
<dbReference type="EMBL" id="CP017839">
    <property type="protein sequence ID" value="APA96871.1"/>
    <property type="molecule type" value="Genomic_DNA"/>
</dbReference>
<gene>
    <name evidence="2" type="ORF">NS506_02811</name>
    <name evidence="3" type="ORF">NSK11_contig00134-0009</name>
</gene>
<name>A0ABC9Z2W7_9NOCA</name>
<evidence type="ECO:0000256" key="1">
    <source>
        <dbReference type="SAM" id="SignalP"/>
    </source>
</evidence>
<proteinExistence type="predicted"/>
<dbReference type="Proteomes" id="UP000180166">
    <property type="component" value="Chromosome"/>
</dbReference>
<feature type="signal peptide" evidence="1">
    <location>
        <begin position="1"/>
        <end position="25"/>
    </location>
</feature>